<name>A0A426DJ10_9FIRM</name>
<organism evidence="2 3">
    <name type="scientific">Schaedlerella arabinosiphila</name>
    <dbReference type="NCBI Taxonomy" id="2044587"/>
    <lineage>
        <taxon>Bacteria</taxon>
        <taxon>Bacillati</taxon>
        <taxon>Bacillota</taxon>
        <taxon>Clostridia</taxon>
        <taxon>Lachnospirales</taxon>
        <taxon>Lachnospiraceae</taxon>
        <taxon>Schaedlerella</taxon>
    </lineage>
</organism>
<dbReference type="Proteomes" id="UP000274920">
    <property type="component" value="Unassembled WGS sequence"/>
</dbReference>
<evidence type="ECO:0000313" key="3">
    <source>
        <dbReference type="Proteomes" id="UP000274920"/>
    </source>
</evidence>
<accession>A0A426DJ10</accession>
<evidence type="ECO:0000313" key="2">
    <source>
        <dbReference type="EMBL" id="RRK32745.1"/>
    </source>
</evidence>
<evidence type="ECO:0000256" key="1">
    <source>
        <dbReference type="SAM" id="MobiDB-lite"/>
    </source>
</evidence>
<dbReference type="EMBL" id="RHJS01000002">
    <property type="protein sequence ID" value="RRK32745.1"/>
    <property type="molecule type" value="Genomic_DNA"/>
</dbReference>
<proteinExistence type="predicted"/>
<dbReference type="InterPro" id="IPR046602">
    <property type="entry name" value="DUF6661"/>
</dbReference>
<comment type="caution">
    <text evidence="2">The sequence shown here is derived from an EMBL/GenBank/DDBJ whole genome shotgun (WGS) entry which is preliminary data.</text>
</comment>
<dbReference type="RefSeq" id="WP_125128188.1">
    <property type="nucleotide sequence ID" value="NZ_RHJS01000002.1"/>
</dbReference>
<reference evidence="2" key="1">
    <citation type="submission" date="2018-10" db="EMBL/GenBank/DDBJ databases">
        <title>Schaedlerella arabinophila gen. nov. sp. nov., isolated from the mouse intestinal tract and comparative analysis with the genome of the closely related altered Schaedler flora strain ASF502.</title>
        <authorList>
            <person name="Miyake S."/>
            <person name="Soh M."/>
            <person name="Seedorf H."/>
        </authorList>
    </citation>
    <scope>NUCLEOTIDE SEQUENCE [LARGE SCALE GENOMIC DNA]</scope>
    <source>
        <strain evidence="2">DSM 106076</strain>
    </source>
</reference>
<gene>
    <name evidence="2" type="ORF">EBB54_16300</name>
</gene>
<keyword evidence="3" id="KW-1185">Reference proteome</keyword>
<feature type="compositionally biased region" description="Basic and acidic residues" evidence="1">
    <location>
        <begin position="74"/>
        <end position="88"/>
    </location>
</feature>
<dbReference type="AlphaFoldDB" id="A0A426DJ10"/>
<sequence>MVVEESGMQFEFPDGGTTVKFDDDPFYRNKFNKFPASKGVDFISDSKNTIAFIEVKNCTGHEGDNRWRIAPNNQKRDTAHTSHEVGERESLDIEIPQKVAMTLAALCGVSSFGDRKESLDQLAEIAKAVFEKNFSQTEKKKLVILVLEGNFGTFTRPKSAIMSELQRSIMRKMQWLDCKVSVVDSNTYNKKIFRIVS</sequence>
<evidence type="ECO:0008006" key="4">
    <source>
        <dbReference type="Google" id="ProtNLM"/>
    </source>
</evidence>
<dbReference type="Pfam" id="PF20366">
    <property type="entry name" value="DUF6661"/>
    <property type="match status" value="1"/>
</dbReference>
<protein>
    <recommendedName>
        <fullName evidence="4">NERD domain-containing protein</fullName>
    </recommendedName>
</protein>
<feature type="region of interest" description="Disordered" evidence="1">
    <location>
        <begin position="63"/>
        <end position="88"/>
    </location>
</feature>